<keyword evidence="3" id="KW-1185">Reference proteome</keyword>
<keyword evidence="1" id="KW-0472">Membrane</keyword>
<sequence length="38" mass="4323">MWSNPQELGRTHDLWWFGDEFWVVLVAVMGGGSSLSRA</sequence>
<protein>
    <submittedName>
        <fullName evidence="2">Uncharacterized protein</fullName>
    </submittedName>
</protein>
<evidence type="ECO:0000256" key="1">
    <source>
        <dbReference type="SAM" id="Phobius"/>
    </source>
</evidence>
<dbReference type="AlphaFoldDB" id="A0A1R3FZ76"/>
<evidence type="ECO:0000313" key="2">
    <source>
        <dbReference type="EMBL" id="OMO51134.1"/>
    </source>
</evidence>
<keyword evidence="1" id="KW-1133">Transmembrane helix</keyword>
<accession>A0A1R3FZ76</accession>
<dbReference type="EMBL" id="AWUE01024303">
    <property type="protein sequence ID" value="OMO51134.1"/>
    <property type="molecule type" value="Genomic_DNA"/>
</dbReference>
<proteinExistence type="predicted"/>
<reference evidence="3" key="1">
    <citation type="submission" date="2013-09" db="EMBL/GenBank/DDBJ databases">
        <title>Corchorus olitorius genome sequencing.</title>
        <authorList>
            <person name="Alam M."/>
            <person name="Haque M.S."/>
            <person name="Islam M.S."/>
            <person name="Emdad E.M."/>
            <person name="Islam M.M."/>
            <person name="Ahmed B."/>
            <person name="Halim A."/>
            <person name="Hossen Q.M.M."/>
            <person name="Hossain M.Z."/>
            <person name="Ahmed R."/>
            <person name="Khan M.M."/>
            <person name="Islam R."/>
            <person name="Rashid M.M."/>
            <person name="Khan S.A."/>
            <person name="Rahman M.S."/>
            <person name="Alam M."/>
            <person name="Yahiya A.S."/>
            <person name="Khan M.S."/>
            <person name="Azam M.S."/>
            <person name="Haque T."/>
            <person name="Lashkar M.Z.H."/>
            <person name="Akhand A.I."/>
            <person name="Morshed G."/>
            <person name="Roy S."/>
            <person name="Uddin K.S."/>
            <person name="Rabeya T."/>
            <person name="Hossain A.S."/>
            <person name="Chowdhury A."/>
            <person name="Snigdha A.R."/>
            <person name="Mortoza M.S."/>
            <person name="Matin S.A."/>
            <person name="Hoque S.M.E."/>
            <person name="Islam M.K."/>
            <person name="Roy D.K."/>
            <person name="Haider R."/>
            <person name="Moosa M.M."/>
            <person name="Elias S.M."/>
            <person name="Hasan A.M."/>
            <person name="Jahan S."/>
            <person name="Shafiuddin M."/>
            <person name="Mahmood N."/>
            <person name="Shommy N.S."/>
        </authorList>
    </citation>
    <scope>NUCLEOTIDE SEQUENCE [LARGE SCALE GENOMIC DNA]</scope>
    <source>
        <strain evidence="3">cv. O-4</strain>
    </source>
</reference>
<keyword evidence="1" id="KW-0812">Transmembrane</keyword>
<dbReference type="Proteomes" id="UP000187203">
    <property type="component" value="Unassembled WGS sequence"/>
</dbReference>
<comment type="caution">
    <text evidence="2">The sequence shown here is derived from an EMBL/GenBank/DDBJ whole genome shotgun (WGS) entry which is preliminary data.</text>
</comment>
<evidence type="ECO:0000313" key="3">
    <source>
        <dbReference type="Proteomes" id="UP000187203"/>
    </source>
</evidence>
<feature type="transmembrane region" description="Helical" evidence="1">
    <location>
        <begin position="14"/>
        <end position="35"/>
    </location>
</feature>
<organism evidence="2 3">
    <name type="scientific">Corchorus olitorius</name>
    <dbReference type="NCBI Taxonomy" id="93759"/>
    <lineage>
        <taxon>Eukaryota</taxon>
        <taxon>Viridiplantae</taxon>
        <taxon>Streptophyta</taxon>
        <taxon>Embryophyta</taxon>
        <taxon>Tracheophyta</taxon>
        <taxon>Spermatophyta</taxon>
        <taxon>Magnoliopsida</taxon>
        <taxon>eudicotyledons</taxon>
        <taxon>Gunneridae</taxon>
        <taxon>Pentapetalae</taxon>
        <taxon>rosids</taxon>
        <taxon>malvids</taxon>
        <taxon>Malvales</taxon>
        <taxon>Malvaceae</taxon>
        <taxon>Grewioideae</taxon>
        <taxon>Apeibeae</taxon>
        <taxon>Corchorus</taxon>
    </lineage>
</organism>
<name>A0A1R3FZ76_9ROSI</name>
<gene>
    <name evidence="2" type="ORF">COLO4_37794</name>
</gene>